<keyword evidence="8" id="KW-1185">Reference proteome</keyword>
<name>K6Z430_9ALTE</name>
<keyword evidence="5 6" id="KW-0472">Membrane</keyword>
<feature type="transmembrane region" description="Helical" evidence="6">
    <location>
        <begin position="91"/>
        <end position="113"/>
    </location>
</feature>
<dbReference type="PANTHER" id="PTHR33931:SF2">
    <property type="entry name" value="HOLIN-LIKE PROTEIN CIDA"/>
    <property type="match status" value="1"/>
</dbReference>
<comment type="subcellular location">
    <subcellularLocation>
        <location evidence="1">Cell membrane</location>
        <topology evidence="1">Multi-pass membrane protein</topology>
    </subcellularLocation>
</comment>
<evidence type="ECO:0000256" key="4">
    <source>
        <dbReference type="ARBA" id="ARBA00022989"/>
    </source>
</evidence>
<dbReference type="STRING" id="493475.GARC_1210"/>
<dbReference type="eggNOG" id="COG1380">
    <property type="taxonomic scope" value="Bacteria"/>
</dbReference>
<keyword evidence="4 6" id="KW-1133">Transmembrane helix</keyword>
<dbReference type="Pfam" id="PF03788">
    <property type="entry name" value="LrgA"/>
    <property type="match status" value="1"/>
</dbReference>
<accession>K6Z430</accession>
<reference evidence="7 8" key="1">
    <citation type="journal article" date="2017" name="Antonie Van Leeuwenhoek">
        <title>Rhizobium rhizosphaerae sp. nov., a novel species isolated from rice rhizosphere.</title>
        <authorList>
            <person name="Zhao J.J."/>
            <person name="Zhang J."/>
            <person name="Zhang R.J."/>
            <person name="Zhang C.W."/>
            <person name="Yin H.Q."/>
            <person name="Zhang X.X."/>
        </authorList>
    </citation>
    <scope>NUCLEOTIDE SEQUENCE [LARGE SCALE GENOMIC DNA]</scope>
    <source>
        <strain evidence="7 8">BSs20135</strain>
    </source>
</reference>
<dbReference type="InterPro" id="IPR005538">
    <property type="entry name" value="LrgA/CidA"/>
</dbReference>
<organism evidence="7 8">
    <name type="scientific">Paraglaciecola arctica BSs20135</name>
    <dbReference type="NCBI Taxonomy" id="493475"/>
    <lineage>
        <taxon>Bacteria</taxon>
        <taxon>Pseudomonadati</taxon>
        <taxon>Pseudomonadota</taxon>
        <taxon>Gammaproteobacteria</taxon>
        <taxon>Alteromonadales</taxon>
        <taxon>Alteromonadaceae</taxon>
        <taxon>Paraglaciecola</taxon>
    </lineage>
</organism>
<evidence type="ECO:0000256" key="3">
    <source>
        <dbReference type="ARBA" id="ARBA00022692"/>
    </source>
</evidence>
<feature type="transmembrane region" description="Helical" evidence="6">
    <location>
        <begin position="33"/>
        <end position="53"/>
    </location>
</feature>
<evidence type="ECO:0000256" key="2">
    <source>
        <dbReference type="ARBA" id="ARBA00022475"/>
    </source>
</evidence>
<proteinExistence type="predicted"/>
<dbReference type="AlphaFoldDB" id="K6Z430"/>
<dbReference type="GO" id="GO:0005886">
    <property type="term" value="C:plasma membrane"/>
    <property type="evidence" value="ECO:0007669"/>
    <property type="project" value="UniProtKB-SubCell"/>
</dbReference>
<gene>
    <name evidence="7" type="primary">cidA</name>
    <name evidence="7" type="ORF">GARC_1210</name>
</gene>
<feature type="transmembrane region" description="Helical" evidence="6">
    <location>
        <begin position="65"/>
        <end position="85"/>
    </location>
</feature>
<evidence type="ECO:0000313" key="7">
    <source>
        <dbReference type="EMBL" id="GAC18190.1"/>
    </source>
</evidence>
<evidence type="ECO:0000256" key="5">
    <source>
        <dbReference type="ARBA" id="ARBA00023136"/>
    </source>
</evidence>
<evidence type="ECO:0000256" key="6">
    <source>
        <dbReference type="SAM" id="Phobius"/>
    </source>
</evidence>
<dbReference type="PANTHER" id="PTHR33931">
    <property type="entry name" value="HOLIN-LIKE PROTEIN CIDA-RELATED"/>
    <property type="match status" value="1"/>
</dbReference>
<protein>
    <submittedName>
        <fullName evidence="7">Holin-like protein</fullName>
    </submittedName>
</protein>
<feature type="transmembrane region" description="Helical" evidence="6">
    <location>
        <begin position="9"/>
        <end position="27"/>
    </location>
</feature>
<comment type="caution">
    <text evidence="7">The sequence shown here is derived from an EMBL/GenBank/DDBJ whole genome shotgun (WGS) entry which is preliminary data.</text>
</comment>
<keyword evidence="2" id="KW-1003">Cell membrane</keyword>
<dbReference type="EMBL" id="BAEO01000014">
    <property type="protein sequence ID" value="GAC18190.1"/>
    <property type="molecule type" value="Genomic_DNA"/>
</dbReference>
<dbReference type="RefSeq" id="WP_007617757.1">
    <property type="nucleotide sequence ID" value="NZ_BAEO01000014.1"/>
</dbReference>
<dbReference type="Proteomes" id="UP000006327">
    <property type="component" value="Unassembled WGS sequence"/>
</dbReference>
<sequence>MPRISKSDVVNSTLAFITLILFWFLGFWLSHYIALPAALLGLLLLFMGLLCLGRVPKPLEYVSQFCLRHLSLFFIPPLVAAWFYAEQLGNNLWLFLFAIMFSTFISLYLTSWLGQRFFGHSNQSVSQDDES</sequence>
<evidence type="ECO:0000313" key="8">
    <source>
        <dbReference type="Proteomes" id="UP000006327"/>
    </source>
</evidence>
<keyword evidence="3 6" id="KW-0812">Transmembrane</keyword>
<evidence type="ECO:0000256" key="1">
    <source>
        <dbReference type="ARBA" id="ARBA00004651"/>
    </source>
</evidence>